<dbReference type="EMBL" id="LR797203">
    <property type="protein sequence ID" value="CAB4194061.1"/>
    <property type="molecule type" value="Genomic_DNA"/>
</dbReference>
<evidence type="ECO:0000256" key="6">
    <source>
        <dbReference type="SAM" id="MobiDB-lite"/>
    </source>
</evidence>
<evidence type="ECO:0000313" key="10">
    <source>
        <dbReference type="EMBL" id="CAB4216874.1"/>
    </source>
</evidence>
<evidence type="ECO:0000256" key="4">
    <source>
        <dbReference type="ARBA" id="ARBA00022950"/>
    </source>
</evidence>
<evidence type="ECO:0000256" key="2">
    <source>
        <dbReference type="ARBA" id="ARBA00022670"/>
    </source>
</evidence>
<evidence type="ECO:0000256" key="1">
    <source>
        <dbReference type="ARBA" id="ARBA00022612"/>
    </source>
</evidence>
<dbReference type="EMBL" id="LR796906">
    <property type="protein sequence ID" value="CAB4173824.1"/>
    <property type="molecule type" value="Genomic_DNA"/>
</dbReference>
<name>A0A6J5SPR5_9CAUD</name>
<keyword evidence="3" id="KW-0378">Hydrolase</keyword>
<evidence type="ECO:0000256" key="5">
    <source>
        <dbReference type="ARBA" id="ARBA00023045"/>
    </source>
</evidence>
<feature type="region of interest" description="Disordered" evidence="6">
    <location>
        <begin position="151"/>
        <end position="177"/>
    </location>
</feature>
<dbReference type="GO" id="GO:0008233">
    <property type="term" value="F:peptidase activity"/>
    <property type="evidence" value="ECO:0007669"/>
    <property type="project" value="UniProtKB-KW"/>
</dbReference>
<evidence type="ECO:0000256" key="3">
    <source>
        <dbReference type="ARBA" id="ARBA00022801"/>
    </source>
</evidence>
<dbReference type="GO" id="GO:0046797">
    <property type="term" value="P:viral procapsid maturation"/>
    <property type="evidence" value="ECO:0007669"/>
    <property type="project" value="UniProtKB-KW"/>
</dbReference>
<proteinExistence type="predicted"/>
<evidence type="ECO:0000259" key="7">
    <source>
        <dbReference type="Pfam" id="PF04586"/>
    </source>
</evidence>
<sequence length="539" mass="56296">MLINFSSPIEAADSGRRIISGVVVPFGKVGNTSVGPVVFERGSIAIKDGTKIKLLAQHDPTNPIGRAQSFSTTNEAIYGSFKISASQKGTDYLIMASEDLIGGLSVGVEVIASKPAKDGTIYVQSAILKEVSLVESPAFVDAVVTNVAASEGESEVSDAEEASEEVTTQPETESEAIVEETTTAAVTEAAAPAEASRPIIKASNPYISTTVRHGITSMGRYTEHKIKASLGNEESKLWVAASEDPMVVQAAVDSIGTTNPAFNPIQYLREFVDNTNFGTPAIDAISRGTLPANGMSFSIPSLDTNGGGTAPTVAATSESGTPSNTGMVTDYITGTVSKYAGQNTVTLELLERSDPIFYDELTIQMQRAYLKAIDAAVIAGFIADGTAATSQTADSAGIIAYVAKESPLVYSGTSYFARNMVAGTGLWGALIGAVDSTGRPIYNAQPTTTGMNTAGISSPTSIRGNVLGLDLYVDNNAVSTLASNMAFIVAPEAATWYSSPTSYFSVNIVSNMQVQLAIYGYGSYLTKQAAGIRKFVKSA</sequence>
<dbReference type="GO" id="GO:0006508">
    <property type="term" value="P:proteolysis"/>
    <property type="evidence" value="ECO:0007669"/>
    <property type="project" value="UniProtKB-KW"/>
</dbReference>
<reference evidence="10" key="1">
    <citation type="submission" date="2020-05" db="EMBL/GenBank/DDBJ databases">
        <authorList>
            <person name="Chiriac C."/>
            <person name="Salcher M."/>
            <person name="Ghai R."/>
            <person name="Kavagutti S V."/>
        </authorList>
    </citation>
    <scope>NUCLEOTIDE SEQUENCE</scope>
</reference>
<evidence type="ECO:0000313" key="8">
    <source>
        <dbReference type="EMBL" id="CAB4173824.1"/>
    </source>
</evidence>
<dbReference type="SUPFAM" id="SSF56563">
    <property type="entry name" value="Major capsid protein gp5"/>
    <property type="match status" value="1"/>
</dbReference>
<feature type="domain" description="Prohead serine protease" evidence="7">
    <location>
        <begin position="18"/>
        <end position="147"/>
    </location>
</feature>
<organism evidence="10">
    <name type="scientific">uncultured Caudovirales phage</name>
    <dbReference type="NCBI Taxonomy" id="2100421"/>
    <lineage>
        <taxon>Viruses</taxon>
        <taxon>Duplodnaviria</taxon>
        <taxon>Heunggongvirae</taxon>
        <taxon>Uroviricota</taxon>
        <taxon>Caudoviricetes</taxon>
        <taxon>Peduoviridae</taxon>
        <taxon>Maltschvirus</taxon>
        <taxon>Maltschvirus maltsch</taxon>
    </lineage>
</organism>
<dbReference type="InterPro" id="IPR054613">
    <property type="entry name" value="Peptidase_S78_dom"/>
</dbReference>
<keyword evidence="1" id="KW-1188">Viral release from host cell</keyword>
<gene>
    <name evidence="9" type="ORF">UFOVP1255_17</name>
    <name evidence="10" type="ORF">UFOVP1496_6</name>
    <name evidence="8" type="ORF">UFOVP973_12</name>
</gene>
<dbReference type="Pfam" id="PF04586">
    <property type="entry name" value="Peptidase_S78"/>
    <property type="match status" value="1"/>
</dbReference>
<protein>
    <submittedName>
        <fullName evidence="10">Prohead protease</fullName>
    </submittedName>
</protein>
<keyword evidence="2 10" id="KW-0645">Protease</keyword>
<feature type="compositionally biased region" description="Acidic residues" evidence="6">
    <location>
        <begin position="152"/>
        <end position="164"/>
    </location>
</feature>
<keyword evidence="4" id="KW-0118">Viral capsid assembly</keyword>
<accession>A0A6J5SPR5</accession>
<keyword evidence="5" id="KW-1273">Viral capsid maturation</keyword>
<evidence type="ECO:0000313" key="9">
    <source>
        <dbReference type="EMBL" id="CAB4194061.1"/>
    </source>
</evidence>
<dbReference type="EMBL" id="LR797440">
    <property type="protein sequence ID" value="CAB4216874.1"/>
    <property type="molecule type" value="Genomic_DNA"/>
</dbReference>